<dbReference type="Proteomes" id="UP001281761">
    <property type="component" value="Unassembled WGS sequence"/>
</dbReference>
<sequence>MPFWMDAFLDALDEFSRSSATPGHSDYSEHSHISVLSTVFYDWIMKLIQAKYLIEPQPAPTPEDLYVMFITKILEQVLEWTNITCSSSEINDMVAQILDVYRPLTHSSFFAILWTASSSFSTMWDITNVLMQDEQVLFLQTASTIFTCTQDAFTEQRNIVIYYLEFHRSEWLFSDFLTVLQQLSKDDSSANDLTFLNKTCFSSAMKRIAGTYQSILNQPDTLPSTLVAQSLYEQHHHSSLVFREVSHLSTTLHDESTLHSTQNPTPSSFGDSRERTLDSEDTDLSTQMPSPPSHSSDIDDLHSESSISREEQRRKGSLRILNLIHEIRSRRIDTSETDWDATPFRDSGNFDESEIAPRDHFDDTIFDVINQFDIGVNLYKCQSICEETGNLTHLTITQNYLTKLTHFIVSETGFFGEFAAIHLNQLLSTVPDSGEIVSTVFPLLRNAFYRSNENACISLLDVTALEMEMNGNHSMILASWTDADWIAVFSFRWIRLRSLSHFLSYMVDILRESVRCRQSPSTSSLSLLRLFSASNHITSQSERITRINAKPDIDNHTGSHIILALILCHAVQDERLPSSLNDAMINFHHTDPSFSTLPLLFILLPAKHQLRRFRSSFHADFVFEKELSRMLLMFDGNCVQDLCILWSFFPPRDYLMFLHPFILRGLGSVLHQYKRSKTSTTASSFMEILLLSTSRPSSHSDSVQLFVSFPSDQIVEFSIALILDLFERSPFSTHEASKEQLSLQLITTLASHSLHTASATSLNRWFKTFHRLFLTSGQKSDEFESALWVLMTLCSSQLRLRLPPFAFDSLFGAVSPTLLQPPVRWNAQILSQRSWELFDMSLQTEMWSVEDRRKFRVEEKKRRWFSKEVLLNLVSHVPALRNIALVLLSRVCVQASRGVVLDLCRFGIVDPTVFHFRKIDDSTSTIK</sequence>
<feature type="compositionally biased region" description="Polar residues" evidence="1">
    <location>
        <begin position="258"/>
        <end position="270"/>
    </location>
</feature>
<accession>A0ABQ9YIG8</accession>
<name>A0ABQ9YIG8_9EUKA</name>
<evidence type="ECO:0000313" key="2">
    <source>
        <dbReference type="EMBL" id="KAK2963518.1"/>
    </source>
</evidence>
<proteinExistence type="predicted"/>
<feature type="compositionally biased region" description="Basic and acidic residues" evidence="1">
    <location>
        <begin position="296"/>
        <end position="313"/>
    </location>
</feature>
<organism evidence="2 3">
    <name type="scientific">Blattamonas nauphoetae</name>
    <dbReference type="NCBI Taxonomy" id="2049346"/>
    <lineage>
        <taxon>Eukaryota</taxon>
        <taxon>Metamonada</taxon>
        <taxon>Preaxostyla</taxon>
        <taxon>Oxymonadida</taxon>
        <taxon>Blattamonas</taxon>
    </lineage>
</organism>
<evidence type="ECO:0000256" key="1">
    <source>
        <dbReference type="SAM" id="MobiDB-lite"/>
    </source>
</evidence>
<gene>
    <name evidence="2" type="ORF">BLNAU_1561</name>
</gene>
<keyword evidence="3" id="KW-1185">Reference proteome</keyword>
<feature type="region of interest" description="Disordered" evidence="1">
    <location>
        <begin position="253"/>
        <end position="313"/>
    </location>
</feature>
<protein>
    <submittedName>
        <fullName evidence="2">Uncharacterized protein</fullName>
    </submittedName>
</protein>
<dbReference type="EMBL" id="JARBJD010000006">
    <property type="protein sequence ID" value="KAK2963518.1"/>
    <property type="molecule type" value="Genomic_DNA"/>
</dbReference>
<reference evidence="2 3" key="1">
    <citation type="journal article" date="2022" name="bioRxiv">
        <title>Genomics of Preaxostyla Flagellates Illuminates Evolutionary Transitions and the Path Towards Mitochondrial Loss.</title>
        <authorList>
            <person name="Novak L.V.F."/>
            <person name="Treitli S.C."/>
            <person name="Pyrih J."/>
            <person name="Halakuc P."/>
            <person name="Pipaliya S.V."/>
            <person name="Vacek V."/>
            <person name="Brzon O."/>
            <person name="Soukal P."/>
            <person name="Eme L."/>
            <person name="Dacks J.B."/>
            <person name="Karnkowska A."/>
            <person name="Elias M."/>
            <person name="Hampl V."/>
        </authorList>
    </citation>
    <scope>NUCLEOTIDE SEQUENCE [LARGE SCALE GENOMIC DNA]</scope>
    <source>
        <strain evidence="2">NAU3</strain>
        <tissue evidence="2">Gut</tissue>
    </source>
</reference>
<evidence type="ECO:0000313" key="3">
    <source>
        <dbReference type="Proteomes" id="UP001281761"/>
    </source>
</evidence>
<comment type="caution">
    <text evidence="2">The sequence shown here is derived from an EMBL/GenBank/DDBJ whole genome shotgun (WGS) entry which is preliminary data.</text>
</comment>